<keyword evidence="2" id="KW-0378">Hydrolase</keyword>
<name>A0ABV9SKS4_9ACTN</name>
<dbReference type="InterPro" id="IPR036397">
    <property type="entry name" value="RNaseH_sf"/>
</dbReference>
<dbReference type="GO" id="GO:0004527">
    <property type="term" value="F:exonuclease activity"/>
    <property type="evidence" value="ECO:0007669"/>
    <property type="project" value="UniProtKB-KW"/>
</dbReference>
<evidence type="ECO:0000313" key="6">
    <source>
        <dbReference type="Proteomes" id="UP001595858"/>
    </source>
</evidence>
<comment type="caution">
    <text evidence="5">The sequence shown here is derived from an EMBL/GenBank/DDBJ whole genome shotgun (WGS) entry which is preliminary data.</text>
</comment>
<reference evidence="6" key="1">
    <citation type="journal article" date="2019" name="Int. J. Syst. Evol. Microbiol.">
        <title>The Global Catalogue of Microorganisms (GCM) 10K type strain sequencing project: providing services to taxonomists for standard genome sequencing and annotation.</title>
        <authorList>
            <consortium name="The Broad Institute Genomics Platform"/>
            <consortium name="The Broad Institute Genome Sequencing Center for Infectious Disease"/>
            <person name="Wu L."/>
            <person name="Ma J."/>
        </authorList>
    </citation>
    <scope>NUCLEOTIDE SEQUENCE [LARGE SCALE GENOMIC DNA]</scope>
    <source>
        <strain evidence="6">CGMCC 4.7304</strain>
    </source>
</reference>
<evidence type="ECO:0000256" key="2">
    <source>
        <dbReference type="ARBA" id="ARBA00022801"/>
    </source>
</evidence>
<dbReference type="PANTHER" id="PTHR30231:SF4">
    <property type="entry name" value="PROTEIN NEN2"/>
    <property type="match status" value="1"/>
</dbReference>
<protein>
    <submittedName>
        <fullName evidence="5">Exonuclease domain-containing protein</fullName>
    </submittedName>
</protein>
<dbReference type="Gene3D" id="3.30.420.10">
    <property type="entry name" value="Ribonuclease H-like superfamily/Ribonuclease H"/>
    <property type="match status" value="1"/>
</dbReference>
<evidence type="ECO:0000256" key="3">
    <source>
        <dbReference type="ARBA" id="ARBA00022839"/>
    </source>
</evidence>
<dbReference type="Pfam" id="PF00929">
    <property type="entry name" value="RNase_T"/>
    <property type="match status" value="1"/>
</dbReference>
<proteinExistence type="predicted"/>
<feature type="domain" description="Exonuclease" evidence="4">
    <location>
        <begin position="6"/>
        <end position="109"/>
    </location>
</feature>
<gene>
    <name evidence="5" type="ORF">ACFPCZ_14375</name>
</gene>
<evidence type="ECO:0000259" key="4">
    <source>
        <dbReference type="Pfam" id="PF00929"/>
    </source>
</evidence>
<dbReference type="Proteomes" id="UP001595858">
    <property type="component" value="Unassembled WGS sequence"/>
</dbReference>
<dbReference type="InterPro" id="IPR012337">
    <property type="entry name" value="RNaseH-like_sf"/>
</dbReference>
<dbReference type="EMBL" id="JBHSIY010000010">
    <property type="protein sequence ID" value="MFC4867821.1"/>
    <property type="molecule type" value="Genomic_DNA"/>
</dbReference>
<keyword evidence="6" id="KW-1185">Reference proteome</keyword>
<evidence type="ECO:0000256" key="1">
    <source>
        <dbReference type="ARBA" id="ARBA00022722"/>
    </source>
</evidence>
<evidence type="ECO:0000313" key="5">
    <source>
        <dbReference type="EMBL" id="MFC4867821.1"/>
    </source>
</evidence>
<dbReference type="InterPro" id="IPR013520">
    <property type="entry name" value="Ribonucl_H"/>
</dbReference>
<organism evidence="5 6">
    <name type="scientific">Streptomonospora arabica</name>
    <dbReference type="NCBI Taxonomy" id="412417"/>
    <lineage>
        <taxon>Bacteria</taxon>
        <taxon>Bacillati</taxon>
        <taxon>Actinomycetota</taxon>
        <taxon>Actinomycetes</taxon>
        <taxon>Streptosporangiales</taxon>
        <taxon>Nocardiopsidaceae</taxon>
        <taxon>Streptomonospora</taxon>
    </lineage>
</organism>
<dbReference type="CDD" id="cd06127">
    <property type="entry name" value="DEDDh"/>
    <property type="match status" value="1"/>
</dbReference>
<keyword evidence="1" id="KW-0540">Nuclease</keyword>
<sequence length="118" mass="12892">MTGYAVVDVETTGITPASHHRVMEVAVVYLDESGSTVGEWSTLINPRRDLGPGHIHRIRACDVRKAPEFEYVAGELIALLTGRVVVARNISFDARFLGAEYARLNVQVPLSTDTGLAR</sequence>
<keyword evidence="3 5" id="KW-0269">Exonuclease</keyword>
<dbReference type="SUPFAM" id="SSF53098">
    <property type="entry name" value="Ribonuclease H-like"/>
    <property type="match status" value="1"/>
</dbReference>
<dbReference type="PANTHER" id="PTHR30231">
    <property type="entry name" value="DNA POLYMERASE III SUBUNIT EPSILON"/>
    <property type="match status" value="1"/>
</dbReference>
<dbReference type="RefSeq" id="WP_344145467.1">
    <property type="nucleotide sequence ID" value="NZ_BAAAQI010000014.1"/>
</dbReference>
<accession>A0ABV9SKS4</accession>